<gene>
    <name evidence="3" type="ORF">CYL18_18870</name>
</gene>
<dbReference type="InterPro" id="IPR027383">
    <property type="entry name" value="Znf_put"/>
</dbReference>
<accession>A0A2S7MV41</accession>
<dbReference type="OrthoDB" id="6194834at2"/>
<keyword evidence="1" id="KW-0812">Transmembrane</keyword>
<keyword evidence="1" id="KW-0472">Membrane</keyword>
<evidence type="ECO:0000256" key="1">
    <source>
        <dbReference type="SAM" id="Phobius"/>
    </source>
</evidence>
<evidence type="ECO:0000313" key="4">
    <source>
        <dbReference type="Proteomes" id="UP000239663"/>
    </source>
</evidence>
<dbReference type="Pfam" id="PF13490">
    <property type="entry name" value="zf-HC2"/>
    <property type="match status" value="1"/>
</dbReference>
<keyword evidence="1" id="KW-1133">Transmembrane helix</keyword>
<dbReference type="AlphaFoldDB" id="A0A2S7MV41"/>
<dbReference type="Proteomes" id="UP000239663">
    <property type="component" value="Unassembled WGS sequence"/>
</dbReference>
<dbReference type="EMBL" id="PKOZ01000036">
    <property type="protein sequence ID" value="PQD93636.1"/>
    <property type="molecule type" value="Genomic_DNA"/>
</dbReference>
<reference evidence="3 4" key="1">
    <citation type="submission" date="2017-12" db="EMBL/GenBank/DDBJ databases">
        <title>Taxonomic description and draft genome of Pradoshia cofamensis Gen. nov., sp. nov., a thermotolerant bacillale isolated from anterior gut of earthworm Eisenia fetida.</title>
        <authorList>
            <person name="Saha T."/>
            <person name="Chakraborty R."/>
        </authorList>
    </citation>
    <scope>NUCLEOTIDE SEQUENCE [LARGE SCALE GENOMIC DNA]</scope>
    <source>
        <strain evidence="3 4">EAG3</strain>
    </source>
</reference>
<feature type="transmembrane region" description="Helical" evidence="1">
    <location>
        <begin position="84"/>
        <end position="105"/>
    </location>
</feature>
<name>A0A2S7MV41_9BACI</name>
<evidence type="ECO:0000313" key="3">
    <source>
        <dbReference type="EMBL" id="PQD93636.1"/>
    </source>
</evidence>
<keyword evidence="4" id="KW-1185">Reference proteome</keyword>
<protein>
    <recommendedName>
        <fullName evidence="2">Putative zinc-finger domain-containing protein</fullName>
    </recommendedName>
</protein>
<organism evidence="3 4">
    <name type="scientific">Pradoshia eiseniae</name>
    <dbReference type="NCBI Taxonomy" id="2064768"/>
    <lineage>
        <taxon>Bacteria</taxon>
        <taxon>Bacillati</taxon>
        <taxon>Bacillota</taxon>
        <taxon>Bacilli</taxon>
        <taxon>Bacillales</taxon>
        <taxon>Bacillaceae</taxon>
        <taxon>Pradoshia</taxon>
    </lineage>
</organism>
<comment type="caution">
    <text evidence="3">The sequence shown here is derived from an EMBL/GenBank/DDBJ whole genome shotgun (WGS) entry which is preliminary data.</text>
</comment>
<feature type="domain" description="Putative zinc-finger" evidence="2">
    <location>
        <begin position="8"/>
        <end position="41"/>
    </location>
</feature>
<proteinExistence type="predicted"/>
<evidence type="ECO:0000259" key="2">
    <source>
        <dbReference type="Pfam" id="PF13490"/>
    </source>
</evidence>
<sequence>MKLEKASCEIIKDMLPLYYDNVCSDDSKRMIEEHLSECNNCKVDFEKIQDEIHSPEKSIMENKTDSNVIKNIATSWKRWRLKSFIKGGIISALLITIIILGYVGLFKWEIESVSTDIVEIRDISQMEDGKIVYYAGINDGYSLNTIKYNMDSEGNFYMTPLRPLIKKEAQPPYGGEKGYDFIDIKVQEEFRGKEIKRIYYGTPKDKILIWEKGMELPKTSEEVEKNFGFE</sequence>